<accession>E4TQ84</accession>
<proteinExistence type="predicted"/>
<gene>
    <name evidence="1" type="ordered locus">Ftrac_1641</name>
</gene>
<sequence>MKKMNKIVWFIQLIDSIFVIKYKTCTKQALP</sequence>
<dbReference type="EMBL" id="CP002349">
    <property type="protein sequence ID" value="ADR21630.1"/>
    <property type="molecule type" value="Genomic_DNA"/>
</dbReference>
<reference evidence="1 2" key="1">
    <citation type="journal article" date="2011" name="Stand. Genomic Sci.">
        <title>Complete genome sequence of Marivirga tractuosa type strain (H-43).</title>
        <authorList>
            <person name="Pagani I."/>
            <person name="Chertkov O."/>
            <person name="Lapidus A."/>
            <person name="Lucas S."/>
            <person name="Del Rio T.G."/>
            <person name="Tice H."/>
            <person name="Copeland A."/>
            <person name="Cheng J.F."/>
            <person name="Nolan M."/>
            <person name="Saunders E."/>
            <person name="Pitluck S."/>
            <person name="Held B."/>
            <person name="Goodwin L."/>
            <person name="Liolios K."/>
            <person name="Ovchinikova G."/>
            <person name="Ivanova N."/>
            <person name="Mavromatis K."/>
            <person name="Pati A."/>
            <person name="Chen A."/>
            <person name="Palaniappan K."/>
            <person name="Land M."/>
            <person name="Hauser L."/>
            <person name="Jeffries C.D."/>
            <person name="Detter J.C."/>
            <person name="Han C."/>
            <person name="Tapia R."/>
            <person name="Ngatchou-Djao O.D."/>
            <person name="Rohde M."/>
            <person name="Goker M."/>
            <person name="Spring S."/>
            <person name="Sikorski J."/>
            <person name="Woyke T."/>
            <person name="Bristow J."/>
            <person name="Eisen J.A."/>
            <person name="Markowitz V."/>
            <person name="Hugenholtz P."/>
            <person name="Klenk H.P."/>
            <person name="Kyrpides N.C."/>
        </authorList>
    </citation>
    <scope>NUCLEOTIDE SEQUENCE [LARGE SCALE GENOMIC DNA]</scope>
    <source>
        <strain evidence="2">ATCC 23168 / DSM 4126 / NBRC 15989 / NCIMB 1408 / VKM B-1430 / H-43</strain>
    </source>
</reference>
<protein>
    <submittedName>
        <fullName evidence="1">Uncharacterized protein</fullName>
    </submittedName>
</protein>
<dbReference type="Proteomes" id="UP000008720">
    <property type="component" value="Chromosome"/>
</dbReference>
<evidence type="ECO:0000313" key="1">
    <source>
        <dbReference type="EMBL" id="ADR21630.1"/>
    </source>
</evidence>
<keyword evidence="2" id="KW-1185">Reference proteome</keyword>
<dbReference type="KEGG" id="mtt:Ftrac_1641"/>
<organism evidence="1 2">
    <name type="scientific">Marivirga tractuosa (strain ATCC 23168 / DSM 4126 / NBRC 15989 / NCIMB 1408 / VKM B-1430 / H-43)</name>
    <name type="common">Microscilla tractuosa</name>
    <name type="synonym">Flexibacter tractuosus</name>
    <dbReference type="NCBI Taxonomy" id="643867"/>
    <lineage>
        <taxon>Bacteria</taxon>
        <taxon>Pseudomonadati</taxon>
        <taxon>Bacteroidota</taxon>
        <taxon>Cytophagia</taxon>
        <taxon>Cytophagales</taxon>
        <taxon>Marivirgaceae</taxon>
        <taxon>Marivirga</taxon>
    </lineage>
</organism>
<dbReference type="STRING" id="643867.Ftrac_1641"/>
<evidence type="ECO:0000313" key="2">
    <source>
        <dbReference type="Proteomes" id="UP000008720"/>
    </source>
</evidence>
<dbReference type="AlphaFoldDB" id="E4TQ84"/>
<dbReference type="HOGENOM" id="CLU_3397355_0_0_10"/>
<name>E4TQ84_MARTH</name>